<dbReference type="Gene3D" id="1.10.10.10">
    <property type="entry name" value="Winged helix-like DNA-binding domain superfamily/Winged helix DNA-binding domain"/>
    <property type="match status" value="1"/>
</dbReference>
<dbReference type="PROSITE" id="PS51071">
    <property type="entry name" value="HTH_RPIR"/>
    <property type="match status" value="1"/>
</dbReference>
<dbReference type="PROSITE" id="PS51464">
    <property type="entry name" value="SIS"/>
    <property type="match status" value="1"/>
</dbReference>
<name>A0A840Z0A4_9SPHN</name>
<comment type="caution">
    <text evidence="6">The sequence shown here is derived from an EMBL/GenBank/DDBJ whole genome shotgun (WGS) entry which is preliminary data.</text>
</comment>
<keyword evidence="3" id="KW-0804">Transcription</keyword>
<dbReference type="Pfam" id="PF01418">
    <property type="entry name" value="HTH_6"/>
    <property type="match status" value="1"/>
</dbReference>
<dbReference type="InterPro" id="IPR000281">
    <property type="entry name" value="HTH_RpiR"/>
</dbReference>
<dbReference type="Proteomes" id="UP000554342">
    <property type="component" value="Unassembled WGS sequence"/>
</dbReference>
<gene>
    <name evidence="6" type="ORF">FHR23_002118</name>
</gene>
<evidence type="ECO:0000259" key="5">
    <source>
        <dbReference type="PROSITE" id="PS51464"/>
    </source>
</evidence>
<keyword evidence="2 6" id="KW-0238">DNA-binding</keyword>
<dbReference type="Pfam" id="PF01380">
    <property type="entry name" value="SIS"/>
    <property type="match status" value="1"/>
</dbReference>
<sequence>MKERENTMVAQTEKNKNADIRARVQAELSRFSRVQRRIADAFLEDPVGFARGTLADISEATGASEPTIVRFCTRLGFSGYREFRQCAIEELDHGDDGNTMRETLLRARENGRLSMEQIRTLLRISAIDALETAFTANKDRTYDEVARTIASARRVAVFGIGGSSAVIAQEMHNRLFRLNIQCNAYSDSYMQRMAAATLDGKDVAFFISSTGRPRALLDSADLAKHYGAQCVGIAPADSPLGRLLDICIHISPDDQDVDDFQPSPLRYAQLFVIDSIAFRVASLIEDQANRALSRTRASVTALHGVLPNQPIGD</sequence>
<dbReference type="GO" id="GO:1901135">
    <property type="term" value="P:carbohydrate derivative metabolic process"/>
    <property type="evidence" value="ECO:0007669"/>
    <property type="project" value="InterPro"/>
</dbReference>
<dbReference type="InterPro" id="IPR036388">
    <property type="entry name" value="WH-like_DNA-bd_sf"/>
</dbReference>
<dbReference type="RefSeq" id="WP_184003658.1">
    <property type="nucleotide sequence ID" value="NZ_BAABIF010000012.1"/>
</dbReference>
<evidence type="ECO:0000256" key="2">
    <source>
        <dbReference type="ARBA" id="ARBA00023125"/>
    </source>
</evidence>
<dbReference type="InterPro" id="IPR047640">
    <property type="entry name" value="RpiR-like"/>
</dbReference>
<evidence type="ECO:0000256" key="3">
    <source>
        <dbReference type="ARBA" id="ARBA00023163"/>
    </source>
</evidence>
<dbReference type="CDD" id="cd05013">
    <property type="entry name" value="SIS_RpiR"/>
    <property type="match status" value="1"/>
</dbReference>
<reference evidence="6 7" key="1">
    <citation type="submission" date="2020-08" db="EMBL/GenBank/DDBJ databases">
        <title>Genomic Encyclopedia of Type Strains, Phase IV (KMG-IV): sequencing the most valuable type-strain genomes for metagenomic binning, comparative biology and taxonomic classification.</title>
        <authorList>
            <person name="Goeker M."/>
        </authorList>
    </citation>
    <scope>NUCLEOTIDE SEQUENCE [LARGE SCALE GENOMIC DNA]</scope>
    <source>
        <strain evidence="6 7">DSM 27203</strain>
    </source>
</reference>
<evidence type="ECO:0000313" key="7">
    <source>
        <dbReference type="Proteomes" id="UP000554342"/>
    </source>
</evidence>
<dbReference type="InterPro" id="IPR035472">
    <property type="entry name" value="RpiR-like_SIS"/>
</dbReference>
<dbReference type="InterPro" id="IPR001347">
    <property type="entry name" value="SIS_dom"/>
</dbReference>
<accession>A0A840Z0A4</accession>
<dbReference type="Gene3D" id="3.40.50.10490">
    <property type="entry name" value="Glucose-6-phosphate isomerase like protein, domain 1"/>
    <property type="match status" value="1"/>
</dbReference>
<dbReference type="EMBL" id="JACIJI010000003">
    <property type="protein sequence ID" value="MBB5719180.1"/>
    <property type="molecule type" value="Genomic_DNA"/>
</dbReference>
<dbReference type="SUPFAM" id="SSF46689">
    <property type="entry name" value="Homeodomain-like"/>
    <property type="match status" value="1"/>
</dbReference>
<dbReference type="GO" id="GO:0003677">
    <property type="term" value="F:DNA binding"/>
    <property type="evidence" value="ECO:0007669"/>
    <property type="project" value="UniProtKB-KW"/>
</dbReference>
<evidence type="ECO:0000313" key="6">
    <source>
        <dbReference type="EMBL" id="MBB5719180.1"/>
    </source>
</evidence>
<evidence type="ECO:0000259" key="4">
    <source>
        <dbReference type="PROSITE" id="PS51071"/>
    </source>
</evidence>
<dbReference type="PANTHER" id="PTHR30514:SF1">
    <property type="entry name" value="HTH-TYPE TRANSCRIPTIONAL REGULATOR HEXR-RELATED"/>
    <property type="match status" value="1"/>
</dbReference>
<proteinExistence type="predicted"/>
<keyword evidence="7" id="KW-1185">Reference proteome</keyword>
<dbReference type="AlphaFoldDB" id="A0A840Z0A4"/>
<dbReference type="GO" id="GO:0097367">
    <property type="term" value="F:carbohydrate derivative binding"/>
    <property type="evidence" value="ECO:0007669"/>
    <property type="project" value="InterPro"/>
</dbReference>
<dbReference type="InterPro" id="IPR009057">
    <property type="entry name" value="Homeodomain-like_sf"/>
</dbReference>
<dbReference type="PANTHER" id="PTHR30514">
    <property type="entry name" value="GLUCOKINASE"/>
    <property type="match status" value="1"/>
</dbReference>
<dbReference type="InterPro" id="IPR046348">
    <property type="entry name" value="SIS_dom_sf"/>
</dbReference>
<feature type="domain" description="HTH rpiR-type" evidence="4">
    <location>
        <begin position="18"/>
        <end position="94"/>
    </location>
</feature>
<dbReference type="SUPFAM" id="SSF53697">
    <property type="entry name" value="SIS domain"/>
    <property type="match status" value="1"/>
</dbReference>
<protein>
    <submittedName>
        <fullName evidence="6">DNA-binding MurR/RpiR family transcriptional regulator</fullName>
    </submittedName>
</protein>
<feature type="domain" description="SIS" evidence="5">
    <location>
        <begin position="145"/>
        <end position="286"/>
    </location>
</feature>
<dbReference type="GO" id="GO:0003700">
    <property type="term" value="F:DNA-binding transcription factor activity"/>
    <property type="evidence" value="ECO:0007669"/>
    <property type="project" value="InterPro"/>
</dbReference>
<evidence type="ECO:0000256" key="1">
    <source>
        <dbReference type="ARBA" id="ARBA00023015"/>
    </source>
</evidence>
<keyword evidence="1" id="KW-0805">Transcription regulation</keyword>
<organism evidence="6 7">
    <name type="scientific">Stakelama sediminis</name>
    <dbReference type="NCBI Taxonomy" id="463200"/>
    <lineage>
        <taxon>Bacteria</taxon>
        <taxon>Pseudomonadati</taxon>
        <taxon>Pseudomonadota</taxon>
        <taxon>Alphaproteobacteria</taxon>
        <taxon>Sphingomonadales</taxon>
        <taxon>Sphingomonadaceae</taxon>
        <taxon>Stakelama</taxon>
    </lineage>
</organism>